<organism evidence="3 4">
    <name type="scientific">Porcincola intestinalis</name>
    <dbReference type="NCBI Taxonomy" id="2606632"/>
    <lineage>
        <taxon>Bacteria</taxon>
        <taxon>Bacillati</taxon>
        <taxon>Bacillota</taxon>
        <taxon>Clostridia</taxon>
        <taxon>Lachnospirales</taxon>
        <taxon>Lachnospiraceae</taxon>
        <taxon>Porcincola</taxon>
    </lineage>
</organism>
<dbReference type="InterPro" id="IPR006430">
    <property type="entry name" value="Phage_portal_PBSX"/>
</dbReference>
<name>A0A6L5X3T8_9FIRM</name>
<protein>
    <submittedName>
        <fullName evidence="3">Phage portal protein</fullName>
    </submittedName>
</protein>
<gene>
    <name evidence="3" type="ORF">FYJ35_01030</name>
</gene>
<sequence>MSVEKKTNPTSKVGVQLIKSNALEQNTEPELVTAYKRMAVQKADASTQIDRDSARMASDWLEPPLPLQGLEQMVDNSIIIPQCIRAYKNNIAGFGIQVKYKEGDQKDTPEAKDEWDRTQDIVNLLSIEEDTKTVFENIIDQKETFGIAYAEIIRDNAGAVTQIITIKDTPSVRMTKELDPYIDYVYFYKGNEIRRKKKFRKFKQEINGQVVYYKEFGDPRPMDYRTGTYSRSVPKQFRANEILCFRIGMKPYGKVRWIGQILGADGVRMAETLNHNYFVNGRHTPMAILISGGTLTDKSYKQLQTYMNDIQGLNGQHAFMLIETESLDTGFDGNPATVQLVPLANILQKDELFQDYTENTRKRVQSAFNLPDLYVGYTQDFNRATAQTAIEVTEKQVFQPERASLAWIINNKLLNGYNLQYCEVEFDGPDLTNPDDIFKLLSVAERAGGVTPNMAKAIANDALGQESEDYEGDWGNVPVVISNAQATQQMLTGTPSQEPAQKTENEDDTQKAKAPDIDPSVKDKLDGQIEKAEQENADDAVIAVMKQVRSLLVDIRKQAGEEA</sequence>
<accession>A0A6L5X3T8</accession>
<comment type="similarity">
    <text evidence="1">Belongs to the phage portal family. PBSX subfamily.</text>
</comment>
<dbReference type="AlphaFoldDB" id="A0A6L5X3T8"/>
<reference evidence="3 4" key="1">
    <citation type="submission" date="2019-08" db="EMBL/GenBank/DDBJ databases">
        <title>In-depth cultivation of the pig gut microbiome towards novel bacterial diversity and tailored functional studies.</title>
        <authorList>
            <person name="Wylensek D."/>
            <person name="Hitch T.C.A."/>
            <person name="Clavel T."/>
        </authorList>
    </citation>
    <scope>NUCLEOTIDE SEQUENCE [LARGE SCALE GENOMIC DNA]</scope>
    <source>
        <strain evidence="3 4">Oil+RF-744-WCA-WT-11</strain>
    </source>
</reference>
<comment type="caution">
    <text evidence="3">The sequence shown here is derived from an EMBL/GenBank/DDBJ whole genome shotgun (WGS) entry which is preliminary data.</text>
</comment>
<dbReference type="Proteomes" id="UP000481852">
    <property type="component" value="Unassembled WGS sequence"/>
</dbReference>
<dbReference type="InterPro" id="IPR006944">
    <property type="entry name" value="Phage/GTA_portal"/>
</dbReference>
<feature type="compositionally biased region" description="Basic and acidic residues" evidence="2">
    <location>
        <begin position="501"/>
        <end position="526"/>
    </location>
</feature>
<dbReference type="EMBL" id="VULZ01000001">
    <property type="protein sequence ID" value="MSS13646.1"/>
    <property type="molecule type" value="Genomic_DNA"/>
</dbReference>
<evidence type="ECO:0000313" key="4">
    <source>
        <dbReference type="Proteomes" id="UP000481852"/>
    </source>
</evidence>
<evidence type="ECO:0000313" key="3">
    <source>
        <dbReference type="EMBL" id="MSS13646.1"/>
    </source>
</evidence>
<evidence type="ECO:0000256" key="1">
    <source>
        <dbReference type="ARBA" id="ARBA00006799"/>
    </source>
</evidence>
<dbReference type="PIRSF" id="PIRSF019260">
    <property type="entry name" value="PBSX_XkdE_prd"/>
    <property type="match status" value="1"/>
</dbReference>
<dbReference type="NCBIfam" id="TIGR01540">
    <property type="entry name" value="portal_PBSX"/>
    <property type="match status" value="1"/>
</dbReference>
<keyword evidence="4" id="KW-1185">Reference proteome</keyword>
<evidence type="ECO:0000256" key="2">
    <source>
        <dbReference type="SAM" id="MobiDB-lite"/>
    </source>
</evidence>
<feature type="compositionally biased region" description="Polar residues" evidence="2">
    <location>
        <begin position="489"/>
        <end position="500"/>
    </location>
</feature>
<dbReference type="Pfam" id="PF04860">
    <property type="entry name" value="Phage_portal"/>
    <property type="match status" value="1"/>
</dbReference>
<dbReference type="InterPro" id="IPR016753">
    <property type="entry name" value="PBSX_Firmicutes"/>
</dbReference>
<proteinExistence type="inferred from homology"/>
<feature type="region of interest" description="Disordered" evidence="2">
    <location>
        <begin position="489"/>
        <end position="526"/>
    </location>
</feature>
<dbReference type="RefSeq" id="WP_154521859.1">
    <property type="nucleotide sequence ID" value="NZ_VULZ01000001.1"/>
</dbReference>